<feature type="domain" description="USP" evidence="9">
    <location>
        <begin position="139"/>
        <end position="438"/>
    </location>
</feature>
<dbReference type="GO" id="GO:0005829">
    <property type="term" value="C:cytosol"/>
    <property type="evidence" value="ECO:0007669"/>
    <property type="project" value="TreeGrafter"/>
</dbReference>
<dbReference type="EMBL" id="KV419396">
    <property type="protein sequence ID" value="KZS97495.1"/>
    <property type="molecule type" value="Genomic_DNA"/>
</dbReference>
<feature type="compositionally biased region" description="Low complexity" evidence="8">
    <location>
        <begin position="657"/>
        <end position="668"/>
    </location>
</feature>
<evidence type="ECO:0000256" key="4">
    <source>
        <dbReference type="ARBA" id="ARBA00022786"/>
    </source>
</evidence>
<dbReference type="Proteomes" id="UP000076722">
    <property type="component" value="Unassembled WGS sequence"/>
</dbReference>
<proteinExistence type="inferred from homology"/>
<dbReference type="PANTHER" id="PTHR24006">
    <property type="entry name" value="UBIQUITIN CARBOXYL-TERMINAL HYDROLASE"/>
    <property type="match status" value="1"/>
</dbReference>
<comment type="similarity">
    <text evidence="2 7">Belongs to the peptidase C19 family.</text>
</comment>
<protein>
    <recommendedName>
        <fullName evidence="7">Ubiquitin carboxyl-terminal hydrolase</fullName>
        <ecNumber evidence="7">3.4.19.12</ecNumber>
    </recommendedName>
</protein>
<comment type="catalytic activity">
    <reaction evidence="1 7">
        <text>Thiol-dependent hydrolysis of ester, thioester, amide, peptide and isopeptide bonds formed by the C-terminal Gly of ubiquitin (a 76-residue protein attached to proteins as an intracellular targeting signal).</text>
        <dbReference type="EC" id="3.4.19.12"/>
    </reaction>
</comment>
<dbReference type="GO" id="GO:0006508">
    <property type="term" value="P:proteolysis"/>
    <property type="evidence" value="ECO:0007669"/>
    <property type="project" value="UniProtKB-KW"/>
</dbReference>
<evidence type="ECO:0000256" key="1">
    <source>
        <dbReference type="ARBA" id="ARBA00000707"/>
    </source>
</evidence>
<feature type="region of interest" description="Disordered" evidence="8">
    <location>
        <begin position="1"/>
        <end position="20"/>
    </location>
</feature>
<feature type="compositionally biased region" description="Basic and acidic residues" evidence="8">
    <location>
        <begin position="513"/>
        <end position="543"/>
    </location>
</feature>
<evidence type="ECO:0000256" key="7">
    <source>
        <dbReference type="RuleBase" id="RU366025"/>
    </source>
</evidence>
<accession>A0A164Z331</accession>
<keyword evidence="4 7" id="KW-0833">Ubl conjugation pathway</keyword>
<organism evidence="10 11">
    <name type="scientific">Sistotremastrum niveocremeum HHB9708</name>
    <dbReference type="NCBI Taxonomy" id="1314777"/>
    <lineage>
        <taxon>Eukaryota</taxon>
        <taxon>Fungi</taxon>
        <taxon>Dikarya</taxon>
        <taxon>Basidiomycota</taxon>
        <taxon>Agaricomycotina</taxon>
        <taxon>Agaricomycetes</taxon>
        <taxon>Sistotremastrales</taxon>
        <taxon>Sistotremastraceae</taxon>
        <taxon>Sertulicium</taxon>
        <taxon>Sertulicium niveocremeum</taxon>
    </lineage>
</organism>
<dbReference type="PROSITE" id="PS00972">
    <property type="entry name" value="USP_1"/>
    <property type="match status" value="1"/>
</dbReference>
<dbReference type="EC" id="3.4.19.12" evidence="7"/>
<feature type="compositionally biased region" description="Low complexity" evidence="8">
    <location>
        <begin position="78"/>
        <end position="89"/>
    </location>
</feature>
<dbReference type="STRING" id="1314777.A0A164Z331"/>
<keyword evidence="6 7" id="KW-0788">Thiol protease</keyword>
<keyword evidence="3 7" id="KW-0645">Protease</keyword>
<dbReference type="PANTHER" id="PTHR24006:SF758">
    <property type="entry name" value="UBIQUITIN CARBOXYL-TERMINAL HYDROLASE 36"/>
    <property type="match status" value="1"/>
</dbReference>
<dbReference type="GO" id="GO:0016579">
    <property type="term" value="P:protein deubiquitination"/>
    <property type="evidence" value="ECO:0007669"/>
    <property type="project" value="InterPro"/>
</dbReference>
<feature type="compositionally biased region" description="Pro residues" evidence="8">
    <location>
        <begin position="618"/>
        <end position="631"/>
    </location>
</feature>
<reference evidence="10 11" key="1">
    <citation type="journal article" date="2016" name="Mol. Biol. Evol.">
        <title>Comparative Genomics of Early-Diverging Mushroom-Forming Fungi Provides Insights into the Origins of Lignocellulose Decay Capabilities.</title>
        <authorList>
            <person name="Nagy L.G."/>
            <person name="Riley R."/>
            <person name="Tritt A."/>
            <person name="Adam C."/>
            <person name="Daum C."/>
            <person name="Floudas D."/>
            <person name="Sun H."/>
            <person name="Yadav J.S."/>
            <person name="Pangilinan J."/>
            <person name="Larsson K.H."/>
            <person name="Matsuura K."/>
            <person name="Barry K."/>
            <person name="Labutti K."/>
            <person name="Kuo R."/>
            <person name="Ohm R.A."/>
            <person name="Bhattacharya S.S."/>
            <person name="Shirouzu T."/>
            <person name="Yoshinaga Y."/>
            <person name="Martin F.M."/>
            <person name="Grigoriev I.V."/>
            <person name="Hibbett D.S."/>
        </authorList>
    </citation>
    <scope>NUCLEOTIDE SEQUENCE [LARGE SCALE GENOMIC DNA]</scope>
    <source>
        <strain evidence="10 11">HHB9708</strain>
    </source>
</reference>
<dbReference type="GO" id="GO:0005634">
    <property type="term" value="C:nucleus"/>
    <property type="evidence" value="ECO:0007669"/>
    <property type="project" value="TreeGrafter"/>
</dbReference>
<dbReference type="InterPro" id="IPR001394">
    <property type="entry name" value="Peptidase_C19_UCH"/>
</dbReference>
<dbReference type="FunFam" id="3.90.70.10:FF:000119">
    <property type="entry name" value="Ubiquitin specific peptidase 36"/>
    <property type="match status" value="1"/>
</dbReference>
<feature type="region of interest" description="Disordered" evidence="8">
    <location>
        <begin position="450"/>
        <end position="734"/>
    </location>
</feature>
<feature type="compositionally biased region" description="Basic residues" evidence="8">
    <location>
        <begin position="718"/>
        <end position="734"/>
    </location>
</feature>
<dbReference type="PROSITE" id="PS00973">
    <property type="entry name" value="USP_2"/>
    <property type="match status" value="1"/>
</dbReference>
<keyword evidence="5 7" id="KW-0378">Hydrolase</keyword>
<sequence>MLAVQPLLPSPPFSPSKQADEARSIFNVSKMQSVGGLEQLLANPIEFVEGSSTGTLAVAQGKYEPINVPKESPTVGTSSDSPSPQKSKSIATPIESPASSSRNQSTSNAPTSPSPKNSKSAYAGPLSLEYPPEVTSIGSGLYNTGNTCFLNSVLQCLLHLPPILHVLLHHVRNSCPAASAFCTTCKLREVFYSANGPGRKHFVPTPIIKNMNKIAKHMRHGRQEDAHEFLRYLVEGMQKAALHGHGPKAMNKLADTTWVYKLFGGKLRSRVKCRDCDHPSDTFDSILDLSVDIHGVQSLKDALHKFVKLDILKGADKYKCEKCKKPVVAEKGFTIHEAPLVLTVHLKRFTPLGRKMTHMIRFDELLDLQPFMSKGQFGPTYRLVGVINHAGGGPNSGHYYSYVKSKAGQWFEMNDEMVERHHGTVAEKTAYILFYIQDKGQGLRSITTPLGDPLSLQAGKGKKRSRVVDSDDEDSEDVGAAASTPLRATASMPPSSQPPSSSPTLTTSMSHDALLEERAYKRSKPDPQAEKLKRKIELAKKQESSATTPSRPVPPNPTSLAAVAAYGSDPEDGEADLGEPLKVATSIPLKMDHFHPSAASPATPPESSPPTQAEPATAPEPSPSDEPPLAPAPNGVQKKSQKRKAENDENDRDDLASGSSFDSQSRRSPSPPKRMRSSEDLVRRRPVGNPFGGSGKFRDSLHADRTPNGKSHSNTYSSKHKVSIKNRMKRRPMM</sequence>
<dbReference type="InterPro" id="IPR018200">
    <property type="entry name" value="USP_CS"/>
</dbReference>
<dbReference type="InterPro" id="IPR038765">
    <property type="entry name" value="Papain-like_cys_pep_sf"/>
</dbReference>
<feature type="compositionally biased region" description="Basic and acidic residues" evidence="8">
    <location>
        <begin position="696"/>
        <end position="707"/>
    </location>
</feature>
<keyword evidence="11" id="KW-1185">Reference proteome</keyword>
<dbReference type="PROSITE" id="PS50235">
    <property type="entry name" value="USP_3"/>
    <property type="match status" value="1"/>
</dbReference>
<name>A0A164Z331_9AGAM</name>
<gene>
    <name evidence="10" type="ORF">SISNIDRAFT_435967</name>
</gene>
<evidence type="ECO:0000256" key="5">
    <source>
        <dbReference type="ARBA" id="ARBA00022801"/>
    </source>
</evidence>
<feature type="compositionally biased region" description="Polar residues" evidence="8">
    <location>
        <begin position="97"/>
        <end position="120"/>
    </location>
</feature>
<evidence type="ECO:0000256" key="2">
    <source>
        <dbReference type="ARBA" id="ARBA00009085"/>
    </source>
</evidence>
<dbReference type="Gene3D" id="3.90.70.10">
    <property type="entry name" value="Cysteine proteinases"/>
    <property type="match status" value="1"/>
</dbReference>
<evidence type="ECO:0000313" key="11">
    <source>
        <dbReference type="Proteomes" id="UP000076722"/>
    </source>
</evidence>
<evidence type="ECO:0000256" key="8">
    <source>
        <dbReference type="SAM" id="MobiDB-lite"/>
    </source>
</evidence>
<evidence type="ECO:0000256" key="6">
    <source>
        <dbReference type="ARBA" id="ARBA00022807"/>
    </source>
</evidence>
<dbReference type="OrthoDB" id="420187at2759"/>
<dbReference type="AlphaFoldDB" id="A0A164Z331"/>
<evidence type="ECO:0000259" key="9">
    <source>
        <dbReference type="PROSITE" id="PS50235"/>
    </source>
</evidence>
<feature type="region of interest" description="Disordered" evidence="8">
    <location>
        <begin position="63"/>
        <end position="124"/>
    </location>
</feature>
<dbReference type="Pfam" id="PF00443">
    <property type="entry name" value="UCH"/>
    <property type="match status" value="1"/>
</dbReference>
<dbReference type="SUPFAM" id="SSF54001">
    <property type="entry name" value="Cysteine proteinases"/>
    <property type="match status" value="1"/>
</dbReference>
<dbReference type="GO" id="GO:0004843">
    <property type="term" value="F:cysteine-type deubiquitinase activity"/>
    <property type="evidence" value="ECO:0007669"/>
    <property type="project" value="UniProtKB-UniRule"/>
</dbReference>
<feature type="compositionally biased region" description="Polar residues" evidence="8">
    <location>
        <begin position="708"/>
        <end position="717"/>
    </location>
</feature>
<dbReference type="InterPro" id="IPR028889">
    <property type="entry name" value="USP"/>
</dbReference>
<evidence type="ECO:0000256" key="3">
    <source>
        <dbReference type="ARBA" id="ARBA00022670"/>
    </source>
</evidence>
<dbReference type="InterPro" id="IPR050164">
    <property type="entry name" value="Peptidase_C19"/>
</dbReference>
<evidence type="ECO:0000313" key="10">
    <source>
        <dbReference type="EMBL" id="KZS97495.1"/>
    </source>
</evidence>